<feature type="region of interest" description="Disordered" evidence="1">
    <location>
        <begin position="691"/>
        <end position="717"/>
    </location>
</feature>
<reference evidence="3 4" key="1">
    <citation type="submission" date="2023-07" db="EMBL/GenBank/DDBJ databases">
        <title>Genomic Encyclopedia of Type Strains, Phase IV (KMG-IV): sequencing the most valuable type-strain genomes for metagenomic binning, comparative biology and taxonomic classification.</title>
        <authorList>
            <person name="Goeker M."/>
        </authorList>
    </citation>
    <scope>NUCLEOTIDE SEQUENCE [LARGE SCALE GENOMIC DNA]</scope>
    <source>
        <strain evidence="3 4">DSM 19562</strain>
    </source>
</reference>
<name>A0ABU0HHP7_9HYPH</name>
<dbReference type="Proteomes" id="UP001236369">
    <property type="component" value="Unassembled WGS sequence"/>
</dbReference>
<dbReference type="InterPro" id="IPR015378">
    <property type="entry name" value="Transposase-like_Mu_C"/>
</dbReference>
<protein>
    <submittedName>
        <fullName evidence="3">Transposase</fullName>
    </submittedName>
</protein>
<dbReference type="EMBL" id="JAUSVV010000002">
    <property type="protein sequence ID" value="MDQ0441842.1"/>
    <property type="molecule type" value="Genomic_DNA"/>
</dbReference>
<organism evidence="3 4">
    <name type="scientific">Methylobacterium persicinum</name>
    <dbReference type="NCBI Taxonomy" id="374426"/>
    <lineage>
        <taxon>Bacteria</taxon>
        <taxon>Pseudomonadati</taxon>
        <taxon>Pseudomonadota</taxon>
        <taxon>Alphaproteobacteria</taxon>
        <taxon>Hyphomicrobiales</taxon>
        <taxon>Methylobacteriaceae</taxon>
        <taxon>Methylobacterium</taxon>
    </lineage>
</organism>
<evidence type="ECO:0000256" key="1">
    <source>
        <dbReference type="SAM" id="MobiDB-lite"/>
    </source>
</evidence>
<comment type="caution">
    <text evidence="3">The sequence shown here is derived from an EMBL/GenBank/DDBJ whole genome shotgun (WGS) entry which is preliminary data.</text>
</comment>
<gene>
    <name evidence="3" type="ORF">QO016_001325</name>
</gene>
<proteinExistence type="predicted"/>
<dbReference type="InterPro" id="IPR012337">
    <property type="entry name" value="RNaseH-like_sf"/>
</dbReference>
<feature type="region of interest" description="Disordered" evidence="1">
    <location>
        <begin position="665"/>
        <end position="684"/>
    </location>
</feature>
<feature type="domain" description="Integrase catalytic" evidence="2">
    <location>
        <begin position="295"/>
        <end position="511"/>
    </location>
</feature>
<evidence type="ECO:0000313" key="3">
    <source>
        <dbReference type="EMBL" id="MDQ0441842.1"/>
    </source>
</evidence>
<accession>A0ABU0HHP7</accession>
<dbReference type="Gene3D" id="3.30.420.10">
    <property type="entry name" value="Ribonuclease H-like superfamily/Ribonuclease H"/>
    <property type="match status" value="1"/>
</dbReference>
<evidence type="ECO:0000259" key="2">
    <source>
        <dbReference type="PROSITE" id="PS50994"/>
    </source>
</evidence>
<dbReference type="InterPro" id="IPR036397">
    <property type="entry name" value="RNaseH_sf"/>
</dbReference>
<dbReference type="RefSeq" id="WP_238248878.1">
    <property type="nucleotide sequence ID" value="NZ_BPQX01000023.1"/>
</dbReference>
<dbReference type="PROSITE" id="PS50994">
    <property type="entry name" value="INTEGRASE"/>
    <property type="match status" value="1"/>
</dbReference>
<dbReference type="SUPFAM" id="SSF53098">
    <property type="entry name" value="Ribonuclease H-like"/>
    <property type="match status" value="1"/>
</dbReference>
<sequence length="717" mass="79929">MADPFIPVFRIGPLDCVTLGGVRYRRHEQNLVGGYILARVDDPKVTAPFSHARIHQLSEQPGYAFEKGAFDPGVIKARHEGGLDRLGDLPKKEVDELLWRYRLCHGFLRMERKKRATRSDRSIKAVLPLIQAEMAVEEEKKAARLNANGDLLQPRAGEPIPPARRSPSPRTLRTWLRRLEAGQWKAIALRKRLRLCGDRITQRFTHEERTLLAEYALKYASETRPTIQDIYRLFAAEVERRNGERKPMGLPLLRLPSYHRMCQEIRALPAFDVYAGRHGLPAAMAKFAMVANGADVERPLQRVEIDEWRVELFALCRDAGILERLSDDLKTQIAAVRLWVCAAIDARTRVILGMKMGPSPDASLALEVLEMVVSSKKPYADAAGARSPWDQCGSPETVVHDQARSFLSVVFRRAVIDLEAEADAPPAGLANMRGRVERLFKTVGMQALSPFTGRTFGSINEKGDYDPEKRVSLELPELCRVLVRWSVDVYHNTPHAGLGGETPANAWKRLVAAYGVIPPPDRHVKRAIFGTEIDRVVSAKGVRVLGLYYNCHELQAYRRQHGDVAVEVKVDSMDLGHVSVRVGDAGWLAVPCLRPLFDDVSVETWRIASAQLRRSFAAEARLNDEIVAAAIRDAWEVAAQAQARAGILTTRPTREELDRDEEKLGFGFPSPERLPEGPSQLGSDLTAAAIPTAGGLTPVPSTTAPTRRRGRAVKFED</sequence>
<keyword evidence="4" id="KW-1185">Reference proteome</keyword>
<feature type="compositionally biased region" description="Basic residues" evidence="1">
    <location>
        <begin position="706"/>
        <end position="717"/>
    </location>
</feature>
<dbReference type="Pfam" id="PF09299">
    <property type="entry name" value="Mu-transpos_C"/>
    <property type="match status" value="1"/>
</dbReference>
<evidence type="ECO:0000313" key="4">
    <source>
        <dbReference type="Proteomes" id="UP001236369"/>
    </source>
</evidence>
<dbReference type="InterPro" id="IPR001584">
    <property type="entry name" value="Integrase_cat-core"/>
</dbReference>